<dbReference type="Proteomes" id="UP000013782">
    <property type="component" value="Unassembled WGS sequence"/>
</dbReference>
<dbReference type="EMBL" id="AJAQ01000050">
    <property type="protein sequence ID" value="EOH86730.1"/>
    <property type="molecule type" value="Genomic_DNA"/>
</dbReference>
<evidence type="ECO:0000313" key="1">
    <source>
        <dbReference type="EMBL" id="EOH86730.1"/>
    </source>
</evidence>
<dbReference type="eggNOG" id="ENOG50307RH">
    <property type="taxonomic scope" value="Bacteria"/>
</dbReference>
<accession>R2RTS8</accession>
<comment type="caution">
    <text evidence="1">The sequence shown here is derived from an EMBL/GenBank/DDBJ whole genome shotgun (WGS) entry which is preliminary data.</text>
</comment>
<protein>
    <submittedName>
        <fullName evidence="1">Uncharacterized protein</fullName>
    </submittedName>
</protein>
<keyword evidence="2" id="KW-1185">Reference proteome</keyword>
<proteinExistence type="predicted"/>
<organism evidence="1 2">
    <name type="scientific">Enterococcus pallens ATCC BAA-351</name>
    <dbReference type="NCBI Taxonomy" id="1158607"/>
    <lineage>
        <taxon>Bacteria</taxon>
        <taxon>Bacillati</taxon>
        <taxon>Bacillota</taxon>
        <taxon>Bacilli</taxon>
        <taxon>Lactobacillales</taxon>
        <taxon>Enterococcaceae</taxon>
        <taxon>Enterococcus</taxon>
    </lineage>
</organism>
<evidence type="ECO:0000313" key="2">
    <source>
        <dbReference type="Proteomes" id="UP000013782"/>
    </source>
</evidence>
<name>R2RTS8_9ENTE</name>
<sequence>MKFLEIISKLGNSASDESEKELLRDFYDRLREMIRHDCSEDEIEHRFCLMITGYLFRYVNNQVDYSETNADYYLSFLESRLISSEVSA</sequence>
<dbReference type="RefSeq" id="WP_010760098.1">
    <property type="nucleotide sequence ID" value="NZ_ASWD01000003.1"/>
</dbReference>
<dbReference type="OrthoDB" id="2188280at2"/>
<dbReference type="AlphaFoldDB" id="R2RTS8"/>
<dbReference type="HOGENOM" id="CLU_2478571_0_0_9"/>
<gene>
    <name evidence="1" type="ORF">UAU_05176</name>
</gene>
<reference evidence="1 2" key="1">
    <citation type="submission" date="2013-02" db="EMBL/GenBank/DDBJ databases">
        <title>The Genome Sequence of Enterococcus pallens BAA-351.</title>
        <authorList>
            <consortium name="The Broad Institute Genome Sequencing Platform"/>
            <consortium name="The Broad Institute Genome Sequencing Center for Infectious Disease"/>
            <person name="Earl A.M."/>
            <person name="Gilmore M.S."/>
            <person name="Lebreton F."/>
            <person name="Walker B."/>
            <person name="Young S.K."/>
            <person name="Zeng Q."/>
            <person name="Gargeya S."/>
            <person name="Fitzgerald M."/>
            <person name="Haas B."/>
            <person name="Abouelleil A."/>
            <person name="Alvarado L."/>
            <person name="Arachchi H.M."/>
            <person name="Berlin A.M."/>
            <person name="Chapman S.B."/>
            <person name="Dewar J."/>
            <person name="Goldberg J."/>
            <person name="Griggs A."/>
            <person name="Gujja S."/>
            <person name="Hansen M."/>
            <person name="Howarth C."/>
            <person name="Imamovic A."/>
            <person name="Larimer J."/>
            <person name="McCowan C."/>
            <person name="Murphy C."/>
            <person name="Neiman D."/>
            <person name="Pearson M."/>
            <person name="Priest M."/>
            <person name="Roberts A."/>
            <person name="Saif S."/>
            <person name="Shea T."/>
            <person name="Sisk P."/>
            <person name="Sykes S."/>
            <person name="Wortman J."/>
            <person name="Nusbaum C."/>
            <person name="Birren B."/>
        </authorList>
    </citation>
    <scope>NUCLEOTIDE SEQUENCE [LARGE SCALE GENOMIC DNA]</scope>
    <source>
        <strain evidence="1 2">ATCC BAA-351</strain>
    </source>
</reference>